<evidence type="ECO:0000256" key="1">
    <source>
        <dbReference type="SAM" id="MobiDB-lite"/>
    </source>
</evidence>
<gene>
    <name evidence="2" type="ORF">METZ01_LOCUS397338</name>
</gene>
<accession>A0A382VDB2</accession>
<protein>
    <submittedName>
        <fullName evidence="2">Uncharacterized protein</fullName>
    </submittedName>
</protein>
<sequence length="69" mass="7451">MTDVVAKNSKETVDQQTFVDGSTRTVTVLDSAVIGLGEYQPGQKWSEHAWPKSGKNSEATPATSINLSR</sequence>
<name>A0A382VDB2_9ZZZZ</name>
<dbReference type="AlphaFoldDB" id="A0A382VDB2"/>
<proteinExistence type="predicted"/>
<dbReference type="EMBL" id="UINC01151085">
    <property type="protein sequence ID" value="SVD44484.1"/>
    <property type="molecule type" value="Genomic_DNA"/>
</dbReference>
<evidence type="ECO:0000313" key="2">
    <source>
        <dbReference type="EMBL" id="SVD44484.1"/>
    </source>
</evidence>
<reference evidence="2" key="1">
    <citation type="submission" date="2018-05" db="EMBL/GenBank/DDBJ databases">
        <authorList>
            <person name="Lanie J.A."/>
            <person name="Ng W.-L."/>
            <person name="Kazmierczak K.M."/>
            <person name="Andrzejewski T.M."/>
            <person name="Davidsen T.M."/>
            <person name="Wayne K.J."/>
            <person name="Tettelin H."/>
            <person name="Glass J.I."/>
            <person name="Rusch D."/>
            <person name="Podicherti R."/>
            <person name="Tsui H.-C.T."/>
            <person name="Winkler M.E."/>
        </authorList>
    </citation>
    <scope>NUCLEOTIDE SEQUENCE</scope>
</reference>
<organism evidence="2">
    <name type="scientific">marine metagenome</name>
    <dbReference type="NCBI Taxonomy" id="408172"/>
    <lineage>
        <taxon>unclassified sequences</taxon>
        <taxon>metagenomes</taxon>
        <taxon>ecological metagenomes</taxon>
    </lineage>
</organism>
<feature type="compositionally biased region" description="Polar residues" evidence="1">
    <location>
        <begin position="54"/>
        <end position="69"/>
    </location>
</feature>
<feature type="region of interest" description="Disordered" evidence="1">
    <location>
        <begin position="44"/>
        <end position="69"/>
    </location>
</feature>